<sequence>MSILNNPSCKQITTPGQYTRLSAYYEEERHTVWMMLCFGVRPCFDTRLLEEIMNLTWLVRESGYKADFWVTGSYLHGLFSTGGDLNFLAECLRGGKREALRAYARACVDCIYVAATGFNNDAVTLAMVSGNALGGAFETALAHHFILAQRGAHLGFPEIAFNLFPGMGGYSLAGRRVGVKLTEQLIYTGASHTAEWYEQHGLVDTLFEKGEGYTATRAFIDTVSHRLNGVRAMLRTRQRVTGLSRGELMDITEDWVEAAFCLDEKDILYIEHLVRLQNRRIATALRRAGQE</sequence>
<dbReference type="Gene3D" id="6.20.390.30">
    <property type="match status" value="1"/>
</dbReference>
<dbReference type="PANTHER" id="PTHR11941:SF54">
    <property type="entry name" value="ENOYL-COA HYDRATASE, MITOCHONDRIAL"/>
    <property type="match status" value="1"/>
</dbReference>
<dbReference type="GO" id="GO:0006635">
    <property type="term" value="P:fatty acid beta-oxidation"/>
    <property type="evidence" value="ECO:0007669"/>
    <property type="project" value="TreeGrafter"/>
</dbReference>
<dbReference type="PANTHER" id="PTHR11941">
    <property type="entry name" value="ENOYL-COA HYDRATASE-RELATED"/>
    <property type="match status" value="1"/>
</dbReference>
<comment type="similarity">
    <text evidence="1">Belongs to the enoyl-CoA hydratase/isomerase family.</text>
</comment>
<dbReference type="InterPro" id="IPR001753">
    <property type="entry name" value="Enoyl-CoA_hydra/iso"/>
</dbReference>
<dbReference type="NCBIfam" id="NF006452">
    <property type="entry name" value="PRK08788.1"/>
    <property type="match status" value="1"/>
</dbReference>
<dbReference type="Gene3D" id="3.90.226.10">
    <property type="entry name" value="2-enoyl-CoA Hydratase, Chain A, domain 1"/>
    <property type="match status" value="1"/>
</dbReference>
<evidence type="ECO:0000313" key="2">
    <source>
        <dbReference type="EMBL" id="EBO4967517.1"/>
    </source>
</evidence>
<dbReference type="InterPro" id="IPR029045">
    <property type="entry name" value="ClpP/crotonase-like_dom_sf"/>
</dbReference>
<organism evidence="2">
    <name type="scientific">Salmonella enterica</name>
    <name type="common">Salmonella choleraesuis</name>
    <dbReference type="NCBI Taxonomy" id="28901"/>
    <lineage>
        <taxon>Bacteria</taxon>
        <taxon>Pseudomonadati</taxon>
        <taxon>Pseudomonadota</taxon>
        <taxon>Gammaproteobacteria</taxon>
        <taxon>Enterobacterales</taxon>
        <taxon>Enterobacteriaceae</taxon>
        <taxon>Salmonella</taxon>
    </lineage>
</organism>
<evidence type="ECO:0000256" key="1">
    <source>
        <dbReference type="ARBA" id="ARBA00005254"/>
    </source>
</evidence>
<protein>
    <submittedName>
        <fullName evidence="2">Enoyl-CoA hydratase</fullName>
        <ecNumber evidence="2">4.2.1.17</ecNumber>
    </submittedName>
</protein>
<dbReference type="EMBL" id="AAGIRW010000157">
    <property type="protein sequence ID" value="EBO4967517.1"/>
    <property type="molecule type" value="Genomic_DNA"/>
</dbReference>
<dbReference type="SUPFAM" id="SSF52096">
    <property type="entry name" value="ClpP/crotonase"/>
    <property type="match status" value="1"/>
</dbReference>
<reference evidence="2" key="1">
    <citation type="submission" date="2018-06" db="EMBL/GenBank/DDBJ databases">
        <authorList>
            <consortium name="PulseNet: The National Subtyping Network for Foodborne Disease Surveillance"/>
            <person name="Tarr C.L."/>
            <person name="Trees E."/>
            <person name="Katz L.S."/>
            <person name="Carleton-Romer H.A."/>
            <person name="Stroika S."/>
            <person name="Kucerova Z."/>
            <person name="Roache K.F."/>
            <person name="Sabol A.L."/>
            <person name="Besser J."/>
            <person name="Gerner-Smidt P."/>
        </authorList>
    </citation>
    <scope>NUCLEOTIDE SEQUENCE</scope>
    <source>
        <strain evidence="2">PNUSAS037973</strain>
    </source>
</reference>
<dbReference type="GO" id="GO:0004300">
    <property type="term" value="F:enoyl-CoA hydratase activity"/>
    <property type="evidence" value="ECO:0007669"/>
    <property type="project" value="UniProtKB-EC"/>
</dbReference>
<accession>A0A5U0QUA7</accession>
<dbReference type="Pfam" id="PF00378">
    <property type="entry name" value="ECH_1"/>
    <property type="match status" value="1"/>
</dbReference>
<comment type="caution">
    <text evidence="2">The sequence shown here is derived from an EMBL/GenBank/DDBJ whole genome shotgun (WGS) entry which is preliminary data.</text>
</comment>
<dbReference type="AlphaFoldDB" id="A0A5U0QUA7"/>
<dbReference type="CDD" id="cd06558">
    <property type="entry name" value="crotonase-like"/>
    <property type="match status" value="1"/>
</dbReference>
<keyword evidence="2" id="KW-0456">Lyase</keyword>
<proteinExistence type="inferred from homology"/>
<gene>
    <name evidence="2" type="ORF">DO374_23910</name>
</gene>
<name>A0A5U0QUA7_SALER</name>
<dbReference type="EC" id="4.2.1.17" evidence="2"/>